<dbReference type="Pfam" id="PF14715">
    <property type="entry name" value="FixP_N"/>
    <property type="match status" value="1"/>
</dbReference>
<keyword evidence="2 4" id="KW-0479">Metal-binding</keyword>
<evidence type="ECO:0000256" key="3">
    <source>
        <dbReference type="ARBA" id="ARBA00023004"/>
    </source>
</evidence>
<organism evidence="8 9">
    <name type="scientific">Flavobacterium caeni</name>
    <dbReference type="NCBI Taxonomy" id="490189"/>
    <lineage>
        <taxon>Bacteria</taxon>
        <taxon>Pseudomonadati</taxon>
        <taxon>Bacteroidota</taxon>
        <taxon>Flavobacteriia</taxon>
        <taxon>Flavobacteriales</taxon>
        <taxon>Flavobacteriaceae</taxon>
        <taxon>Flavobacterium</taxon>
    </lineage>
</organism>
<dbReference type="PROSITE" id="PS51007">
    <property type="entry name" value="CYTC"/>
    <property type="match status" value="1"/>
</dbReference>
<dbReference type="InterPro" id="IPR050597">
    <property type="entry name" value="Cytochrome_c_Oxidase_Subunit"/>
</dbReference>
<dbReference type="PANTHER" id="PTHR33751">
    <property type="entry name" value="CBB3-TYPE CYTOCHROME C OXIDASE SUBUNIT FIXP"/>
    <property type="match status" value="1"/>
</dbReference>
<dbReference type="SUPFAM" id="SSF46626">
    <property type="entry name" value="Cytochrome c"/>
    <property type="match status" value="1"/>
</dbReference>
<dbReference type="EMBL" id="FMVF01000003">
    <property type="protein sequence ID" value="SCY07522.1"/>
    <property type="molecule type" value="Genomic_DNA"/>
</dbReference>
<keyword evidence="1 4" id="KW-0349">Heme</keyword>
<evidence type="ECO:0000256" key="5">
    <source>
        <dbReference type="SAM" id="MobiDB-lite"/>
    </source>
</evidence>
<keyword evidence="9" id="KW-1185">Reference proteome</keyword>
<keyword evidence="6" id="KW-0812">Transmembrane</keyword>
<dbReference type="Gene3D" id="1.10.760.10">
    <property type="entry name" value="Cytochrome c-like domain"/>
    <property type="match status" value="1"/>
</dbReference>
<evidence type="ECO:0000256" key="6">
    <source>
        <dbReference type="SAM" id="Phobius"/>
    </source>
</evidence>
<gene>
    <name evidence="8" type="ORF">SAMN02927903_00684</name>
</gene>
<evidence type="ECO:0000256" key="2">
    <source>
        <dbReference type="ARBA" id="ARBA00022723"/>
    </source>
</evidence>
<dbReference type="Pfam" id="PF13442">
    <property type="entry name" value="Cytochrome_CBB3"/>
    <property type="match status" value="1"/>
</dbReference>
<feature type="transmembrane region" description="Helical" evidence="6">
    <location>
        <begin position="38"/>
        <end position="66"/>
    </location>
</feature>
<evidence type="ECO:0000313" key="8">
    <source>
        <dbReference type="EMBL" id="SCY07522.1"/>
    </source>
</evidence>
<protein>
    <submittedName>
        <fullName evidence="8">Cytochrome c oxidase cbb3-type subunit 3</fullName>
    </submittedName>
</protein>
<proteinExistence type="predicted"/>
<dbReference type="InterPro" id="IPR032858">
    <property type="entry name" value="CcoP_N"/>
</dbReference>
<name>A0A1G5CYP0_9FLAO</name>
<keyword evidence="6" id="KW-1133">Transmembrane helix</keyword>
<accession>A0A1G5CYP0</accession>
<dbReference type="Proteomes" id="UP000199354">
    <property type="component" value="Unassembled WGS sequence"/>
</dbReference>
<evidence type="ECO:0000256" key="4">
    <source>
        <dbReference type="PROSITE-ProRule" id="PRU00433"/>
    </source>
</evidence>
<dbReference type="GO" id="GO:0020037">
    <property type="term" value="F:heme binding"/>
    <property type="evidence" value="ECO:0007669"/>
    <property type="project" value="InterPro"/>
</dbReference>
<dbReference type="InterPro" id="IPR009056">
    <property type="entry name" value="Cyt_c-like_dom"/>
</dbReference>
<keyword evidence="6" id="KW-0472">Membrane</keyword>
<evidence type="ECO:0000259" key="7">
    <source>
        <dbReference type="PROSITE" id="PS51007"/>
    </source>
</evidence>
<feature type="transmembrane region" description="Helical" evidence="6">
    <location>
        <begin position="131"/>
        <end position="148"/>
    </location>
</feature>
<sequence length="303" mass="34601">MKQYFPAWLRVPVFFFTAFGLIEFLVDSGDRPAFMKYPIIMLVLFIFLFVLVAFEIMNAAIANIIYQLLSDDEKKQRQYEEDHPIPLTQRVWYKRLMEKLTRSQPIENEAVVMMSHNYDGIQELDNRLPPWWTYLFYGCIVFSVVYLVKYEMLGGDDQETELRKEMAQAKIDVAQYMLTAPDQMDESKVTQLTAPDELAKGKSIYDTNCAACHRADGGGQIGPNLTDAHWIFGGSIKNLFHTITNGGRDGKGMVAWNTTLKPTEIQYVASYILSLQGTNPKDAKAAEGDLWVDPEKQPAEPKK</sequence>
<dbReference type="STRING" id="490189.SAMN02927903_00684"/>
<dbReference type="InterPro" id="IPR038414">
    <property type="entry name" value="CcoP_N_sf"/>
</dbReference>
<dbReference type="PANTHER" id="PTHR33751:SF1">
    <property type="entry name" value="CBB3-TYPE CYTOCHROME C OXIDASE SUBUNIT FIXP"/>
    <property type="match status" value="1"/>
</dbReference>
<evidence type="ECO:0000256" key="1">
    <source>
        <dbReference type="ARBA" id="ARBA00022617"/>
    </source>
</evidence>
<dbReference type="Gene3D" id="6.10.280.130">
    <property type="match status" value="1"/>
</dbReference>
<feature type="domain" description="Cytochrome c" evidence="7">
    <location>
        <begin position="196"/>
        <end position="276"/>
    </location>
</feature>
<reference evidence="8 9" key="1">
    <citation type="submission" date="2016-10" db="EMBL/GenBank/DDBJ databases">
        <authorList>
            <person name="de Groot N.N."/>
        </authorList>
    </citation>
    <scope>NUCLEOTIDE SEQUENCE [LARGE SCALE GENOMIC DNA]</scope>
    <source>
        <strain evidence="8 9">CGMCC 1.7031</strain>
    </source>
</reference>
<dbReference type="InterPro" id="IPR036909">
    <property type="entry name" value="Cyt_c-like_dom_sf"/>
</dbReference>
<dbReference type="RefSeq" id="WP_091140915.1">
    <property type="nucleotide sequence ID" value="NZ_FMVF01000003.1"/>
</dbReference>
<dbReference type="GO" id="GO:0009055">
    <property type="term" value="F:electron transfer activity"/>
    <property type="evidence" value="ECO:0007669"/>
    <property type="project" value="InterPro"/>
</dbReference>
<feature type="transmembrane region" description="Helical" evidence="6">
    <location>
        <begin position="6"/>
        <end position="26"/>
    </location>
</feature>
<dbReference type="GO" id="GO:0046872">
    <property type="term" value="F:metal ion binding"/>
    <property type="evidence" value="ECO:0007669"/>
    <property type="project" value="UniProtKB-KW"/>
</dbReference>
<dbReference type="AlphaFoldDB" id="A0A1G5CYP0"/>
<dbReference type="OrthoDB" id="9811281at2"/>
<keyword evidence="3 4" id="KW-0408">Iron</keyword>
<feature type="region of interest" description="Disordered" evidence="5">
    <location>
        <begin position="281"/>
        <end position="303"/>
    </location>
</feature>
<evidence type="ECO:0000313" key="9">
    <source>
        <dbReference type="Proteomes" id="UP000199354"/>
    </source>
</evidence>